<dbReference type="OrthoDB" id="9763993at2"/>
<comment type="similarity">
    <text evidence="6">Belongs to the radical SAM superfamily. Anaerobic sulfatase-maturating enzyme family.</text>
</comment>
<dbReference type="RefSeq" id="WP_125041428.1">
    <property type="nucleotide sequence ID" value="NZ_BHWB01000006.1"/>
</dbReference>
<keyword evidence="4" id="KW-0408">Iron</keyword>
<dbReference type="InterPro" id="IPR013785">
    <property type="entry name" value="Aldolase_TIM"/>
</dbReference>
<proteinExistence type="inferred from homology"/>
<dbReference type="InterPro" id="IPR007197">
    <property type="entry name" value="rSAM"/>
</dbReference>
<dbReference type="SFLD" id="SFLDG01386">
    <property type="entry name" value="main_SPASM_domain-containing"/>
    <property type="match status" value="1"/>
</dbReference>
<dbReference type="Gene3D" id="3.20.20.70">
    <property type="entry name" value="Aldolase class I"/>
    <property type="match status" value="1"/>
</dbReference>
<dbReference type="GO" id="GO:0046872">
    <property type="term" value="F:metal ion binding"/>
    <property type="evidence" value="ECO:0007669"/>
    <property type="project" value="UniProtKB-KW"/>
</dbReference>
<keyword evidence="3" id="KW-0479">Metal-binding</keyword>
<protein>
    <recommendedName>
        <fullName evidence="7">Radical SAM core domain-containing protein</fullName>
    </recommendedName>
</protein>
<gene>
    <name evidence="8" type="ORF">KGMB02408_24610</name>
</gene>
<dbReference type="SFLD" id="SFLDG01067">
    <property type="entry name" value="SPASM/twitch_domain_containing"/>
    <property type="match status" value="1"/>
</dbReference>
<dbReference type="AlphaFoldDB" id="A0A401LVH3"/>
<dbReference type="EMBL" id="BHWB01000006">
    <property type="protein sequence ID" value="GCB35516.1"/>
    <property type="molecule type" value="Genomic_DNA"/>
</dbReference>
<dbReference type="PANTHER" id="PTHR43273:SF3">
    <property type="entry name" value="ANAEROBIC SULFATASE-MATURATING ENZYME HOMOLOG ASLB-RELATED"/>
    <property type="match status" value="1"/>
</dbReference>
<evidence type="ECO:0000313" key="8">
    <source>
        <dbReference type="EMBL" id="GCB35516.1"/>
    </source>
</evidence>
<dbReference type="SFLD" id="SFLDS00029">
    <property type="entry name" value="Radical_SAM"/>
    <property type="match status" value="1"/>
</dbReference>
<dbReference type="SFLD" id="SFLDG01384">
    <property type="entry name" value="thioether_bond_formation_requi"/>
    <property type="match status" value="1"/>
</dbReference>
<dbReference type="Proteomes" id="UP000288079">
    <property type="component" value="Unassembled WGS sequence"/>
</dbReference>
<reference evidence="8 9" key="1">
    <citation type="submission" date="2018-10" db="EMBL/GenBank/DDBJ databases">
        <title>Draft Genome Sequence of Bacteroides sp. KCTC 15687.</title>
        <authorList>
            <person name="Yu S.Y."/>
            <person name="Kim J.S."/>
            <person name="Oh B.S."/>
            <person name="Park S.H."/>
            <person name="Kang S.W."/>
            <person name="Park J.E."/>
            <person name="Choi S.H."/>
            <person name="Han K.I."/>
            <person name="Lee K.C."/>
            <person name="Eom M.K."/>
            <person name="Suh M.K."/>
            <person name="Lee D.H."/>
            <person name="Yoon H."/>
            <person name="Kim B."/>
            <person name="Yang S.J."/>
            <person name="Lee J.S."/>
            <person name="Lee J.H."/>
        </authorList>
    </citation>
    <scope>NUCLEOTIDE SEQUENCE [LARGE SCALE GENOMIC DNA]</scope>
    <source>
        <strain evidence="8 9">KCTC 15687</strain>
    </source>
</reference>
<sequence>MEPLFFTNYNNIYYYNNNSKVLVYIHPILYSIIRTKNSGNPIDIKTLAKEFPLVSIENIEYYQRKYVYMKKYIFQENEPIETEFKRYTPNDIIQNLVNSSQLVFEVTTKCNMKCAYCAYGECYDNLEYSPNNTLTFAKAKNIIDYLFNIWNSKNYVSFNKRQNIGFYGGEALLNIKLIEDIIYYVDSKAAKSNIIFKYSMTTNAILLDKYMDFLVKHDFNLLISLDGNEFNNGYRVLKNNLSSYNIVLNNINKLRKKYPEYFERNVSFNSVLHNKNSVNEIYSFFKQQFNKKPSIGELTSSEIDKSKMDKFNRMYKNMSKEINISNNEVYFENSPIIRNIFSFLYYYSGVIYKDYYFFLLKHLQKKILMQTGTCPPFTKKYIYHVMEKFFLVKKYLINMH</sequence>
<dbReference type="NCBIfam" id="TIGR04148">
    <property type="entry name" value="GG_samocin_CFB"/>
    <property type="match status" value="1"/>
</dbReference>
<evidence type="ECO:0000259" key="7">
    <source>
        <dbReference type="Pfam" id="PF04055"/>
    </source>
</evidence>
<evidence type="ECO:0000256" key="4">
    <source>
        <dbReference type="ARBA" id="ARBA00023004"/>
    </source>
</evidence>
<dbReference type="InterPro" id="IPR058240">
    <property type="entry name" value="rSAM_sf"/>
</dbReference>
<evidence type="ECO:0000313" key="9">
    <source>
        <dbReference type="Proteomes" id="UP000288079"/>
    </source>
</evidence>
<dbReference type="GO" id="GO:0051536">
    <property type="term" value="F:iron-sulfur cluster binding"/>
    <property type="evidence" value="ECO:0007669"/>
    <property type="project" value="UniProtKB-KW"/>
</dbReference>
<organism evidence="8 9">
    <name type="scientific">Bacteroides faecalis</name>
    <dbReference type="NCBI Taxonomy" id="2447885"/>
    <lineage>
        <taxon>Bacteria</taxon>
        <taxon>Pseudomonadati</taxon>
        <taxon>Bacteroidota</taxon>
        <taxon>Bacteroidia</taxon>
        <taxon>Bacteroidales</taxon>
        <taxon>Bacteroidaceae</taxon>
        <taxon>Bacteroides</taxon>
    </lineage>
</organism>
<comment type="caution">
    <text evidence="8">The sequence shown here is derived from an EMBL/GenBank/DDBJ whole genome shotgun (WGS) entry which is preliminary data.</text>
</comment>
<dbReference type="SUPFAM" id="SSF102114">
    <property type="entry name" value="Radical SAM enzymes"/>
    <property type="match status" value="1"/>
</dbReference>
<comment type="cofactor">
    <cofactor evidence="1">
        <name>[4Fe-4S] cluster</name>
        <dbReference type="ChEBI" id="CHEBI:49883"/>
    </cofactor>
</comment>
<name>A0A401LVH3_9BACE</name>
<keyword evidence="2" id="KW-0949">S-adenosyl-L-methionine</keyword>
<keyword evidence="9" id="KW-1185">Reference proteome</keyword>
<dbReference type="Pfam" id="PF04055">
    <property type="entry name" value="Radical_SAM"/>
    <property type="match status" value="1"/>
</dbReference>
<accession>A0A401LVH3</accession>
<evidence type="ECO:0000256" key="6">
    <source>
        <dbReference type="ARBA" id="ARBA00023601"/>
    </source>
</evidence>
<evidence type="ECO:0000256" key="1">
    <source>
        <dbReference type="ARBA" id="ARBA00001966"/>
    </source>
</evidence>
<keyword evidence="5" id="KW-0411">Iron-sulfur</keyword>
<evidence type="ECO:0000256" key="5">
    <source>
        <dbReference type="ARBA" id="ARBA00023014"/>
    </source>
</evidence>
<dbReference type="GO" id="GO:0016491">
    <property type="term" value="F:oxidoreductase activity"/>
    <property type="evidence" value="ECO:0007669"/>
    <property type="project" value="InterPro"/>
</dbReference>
<feature type="domain" description="Radical SAM core" evidence="7">
    <location>
        <begin position="105"/>
        <end position="282"/>
    </location>
</feature>
<dbReference type="InterPro" id="IPR023867">
    <property type="entry name" value="Sulphatase_maturase_rSAM"/>
</dbReference>
<dbReference type="PANTHER" id="PTHR43273">
    <property type="entry name" value="ANAEROBIC SULFATASE-MATURATING ENZYME HOMOLOG ASLB-RELATED"/>
    <property type="match status" value="1"/>
</dbReference>
<evidence type="ECO:0000256" key="2">
    <source>
        <dbReference type="ARBA" id="ARBA00022691"/>
    </source>
</evidence>
<dbReference type="InterPro" id="IPR026407">
    <property type="entry name" value="SAM_GG-Bacter"/>
</dbReference>
<evidence type="ECO:0000256" key="3">
    <source>
        <dbReference type="ARBA" id="ARBA00022723"/>
    </source>
</evidence>